<dbReference type="Pfam" id="PF00692">
    <property type="entry name" value="dUTPase"/>
    <property type="match status" value="1"/>
</dbReference>
<evidence type="ECO:0000256" key="3">
    <source>
        <dbReference type="ARBA" id="ARBA00022801"/>
    </source>
</evidence>
<keyword evidence="3" id="KW-0378">Hydrolase</keyword>
<dbReference type="GO" id="GO:0000287">
    <property type="term" value="F:magnesium ion binding"/>
    <property type="evidence" value="ECO:0007669"/>
    <property type="project" value="InterPro"/>
</dbReference>
<protein>
    <recommendedName>
        <fullName evidence="2">dUTP diphosphatase</fullName>
        <ecNumber evidence="2">3.6.1.23</ecNumber>
    </recommendedName>
</protein>
<dbReference type="Gene3D" id="2.70.40.10">
    <property type="match status" value="1"/>
</dbReference>
<reference evidence="7" key="1">
    <citation type="journal article" date="2020" name="Nature">
        <title>Giant virus diversity and host interactions through global metagenomics.</title>
        <authorList>
            <person name="Schulz F."/>
            <person name="Roux S."/>
            <person name="Paez-Espino D."/>
            <person name="Jungbluth S."/>
            <person name="Walsh D.A."/>
            <person name="Denef V.J."/>
            <person name="McMahon K.D."/>
            <person name="Konstantinidis K.T."/>
            <person name="Eloe-Fadrosh E.A."/>
            <person name="Kyrpides N.C."/>
            <person name="Woyke T."/>
        </authorList>
    </citation>
    <scope>NUCLEOTIDE SEQUENCE</scope>
    <source>
        <strain evidence="7">GVMAG-M-3300023179-107</strain>
    </source>
</reference>
<feature type="compositionally biased region" description="Gly residues" evidence="5">
    <location>
        <begin position="155"/>
        <end position="169"/>
    </location>
</feature>
<dbReference type="InterPro" id="IPR029054">
    <property type="entry name" value="dUTPase-like"/>
</dbReference>
<dbReference type="SUPFAM" id="SSF51283">
    <property type="entry name" value="dUTPase-like"/>
    <property type="match status" value="1"/>
</dbReference>
<keyword evidence="4" id="KW-0546">Nucleotide metabolism</keyword>
<evidence type="ECO:0000256" key="4">
    <source>
        <dbReference type="ARBA" id="ARBA00023080"/>
    </source>
</evidence>
<accession>A0A6C0E0V0</accession>
<dbReference type="InterPro" id="IPR036157">
    <property type="entry name" value="dUTPase-like_sf"/>
</dbReference>
<feature type="region of interest" description="Disordered" evidence="5">
    <location>
        <begin position="154"/>
        <end position="183"/>
    </location>
</feature>
<evidence type="ECO:0000313" key="7">
    <source>
        <dbReference type="EMBL" id="QHT22241.1"/>
    </source>
</evidence>
<feature type="domain" description="dUTPase-like" evidence="6">
    <location>
        <begin position="82"/>
        <end position="163"/>
    </location>
</feature>
<evidence type="ECO:0000256" key="1">
    <source>
        <dbReference type="ARBA" id="ARBA00006581"/>
    </source>
</evidence>
<dbReference type="EMBL" id="MN739708">
    <property type="protein sequence ID" value="QHT22241.1"/>
    <property type="molecule type" value="Genomic_DNA"/>
</dbReference>
<dbReference type="EC" id="3.6.1.23" evidence="2"/>
<name>A0A6C0E0V0_9ZZZZ</name>
<sequence length="183" mass="20573">MMFGKKFVITVCNEENYSLYENHTTYHQGDSGLDLYIVSDEFIPPHQTTFVKLGIKCQSQSFQWCVWKWFKRGFTKYNSYFLFPRSSISKTPLLLKNSIGLIDSGYTGEIIAALYNSSSDPFFLQRGERYVQLVNADLSPVSFELAKHLRTTERGSGGFGSTGGTGGSGSKDLENLNSLEDLN</sequence>
<comment type="similarity">
    <text evidence="1">Belongs to the dUTPase family.</text>
</comment>
<dbReference type="PANTHER" id="PTHR11241">
    <property type="entry name" value="DEOXYURIDINE 5'-TRIPHOSPHATE NUCLEOTIDOHYDROLASE"/>
    <property type="match status" value="1"/>
</dbReference>
<dbReference type="CDD" id="cd07557">
    <property type="entry name" value="trimeric_dUTPase"/>
    <property type="match status" value="1"/>
</dbReference>
<dbReference type="GO" id="GO:0046081">
    <property type="term" value="P:dUTP catabolic process"/>
    <property type="evidence" value="ECO:0007669"/>
    <property type="project" value="InterPro"/>
</dbReference>
<dbReference type="PANTHER" id="PTHR11241:SF0">
    <property type="entry name" value="DEOXYURIDINE 5'-TRIPHOSPHATE NUCLEOTIDOHYDROLASE"/>
    <property type="match status" value="1"/>
</dbReference>
<dbReference type="GO" id="GO:0004170">
    <property type="term" value="F:dUTP diphosphatase activity"/>
    <property type="evidence" value="ECO:0007669"/>
    <property type="project" value="UniProtKB-EC"/>
</dbReference>
<organism evidence="7">
    <name type="scientific">viral metagenome</name>
    <dbReference type="NCBI Taxonomy" id="1070528"/>
    <lineage>
        <taxon>unclassified sequences</taxon>
        <taxon>metagenomes</taxon>
        <taxon>organismal metagenomes</taxon>
    </lineage>
</organism>
<dbReference type="InterPro" id="IPR033704">
    <property type="entry name" value="dUTPase_trimeric"/>
</dbReference>
<evidence type="ECO:0000259" key="6">
    <source>
        <dbReference type="Pfam" id="PF00692"/>
    </source>
</evidence>
<evidence type="ECO:0000256" key="5">
    <source>
        <dbReference type="SAM" id="MobiDB-lite"/>
    </source>
</evidence>
<evidence type="ECO:0000256" key="2">
    <source>
        <dbReference type="ARBA" id="ARBA00012379"/>
    </source>
</evidence>
<dbReference type="AlphaFoldDB" id="A0A6C0E0V0"/>
<proteinExistence type="inferred from homology"/>
<dbReference type="InterPro" id="IPR008181">
    <property type="entry name" value="dUTPase"/>
</dbReference>
<dbReference type="GO" id="GO:0006226">
    <property type="term" value="P:dUMP biosynthetic process"/>
    <property type="evidence" value="ECO:0007669"/>
    <property type="project" value="InterPro"/>
</dbReference>